<proteinExistence type="predicted"/>
<keyword evidence="2" id="KW-1185">Reference proteome</keyword>
<evidence type="ECO:0000313" key="2">
    <source>
        <dbReference type="Proteomes" id="UP001198571"/>
    </source>
</evidence>
<organism evidence="1 2">
    <name type="scientific">Pseudogemmobacter faecipullorum</name>
    <dbReference type="NCBI Taxonomy" id="2755041"/>
    <lineage>
        <taxon>Bacteria</taxon>
        <taxon>Pseudomonadati</taxon>
        <taxon>Pseudomonadota</taxon>
        <taxon>Alphaproteobacteria</taxon>
        <taxon>Rhodobacterales</taxon>
        <taxon>Paracoccaceae</taxon>
        <taxon>Pseudogemmobacter</taxon>
    </lineage>
</organism>
<comment type="caution">
    <text evidence="1">The sequence shown here is derived from an EMBL/GenBank/DDBJ whole genome shotgun (WGS) entry which is preliminary data.</text>
</comment>
<protein>
    <submittedName>
        <fullName evidence="1">Uncharacterized protein</fullName>
    </submittedName>
</protein>
<reference evidence="1 2" key="1">
    <citation type="submission" date="2020-07" db="EMBL/GenBank/DDBJ databases">
        <title>Pseudogemmobacter sp. nov., isolated from poultry manure in Taiwan.</title>
        <authorList>
            <person name="Lin S.-Y."/>
            <person name="Tang Y.-S."/>
            <person name="Young C.-C."/>
        </authorList>
    </citation>
    <scope>NUCLEOTIDE SEQUENCE [LARGE SCALE GENOMIC DNA]</scope>
    <source>
        <strain evidence="1 2">CC-YST710</strain>
    </source>
</reference>
<dbReference type="Proteomes" id="UP001198571">
    <property type="component" value="Unassembled WGS sequence"/>
</dbReference>
<evidence type="ECO:0000313" key="1">
    <source>
        <dbReference type="EMBL" id="MCB5411794.1"/>
    </source>
</evidence>
<gene>
    <name evidence="1" type="ORF">H0485_17510</name>
</gene>
<sequence length="54" mass="5618">MPAIGANERSFSDSDLKQAIAVAAEVEGLSPTKAASLADRAVKILGELNEFAED</sequence>
<accession>A0ABS8CR00</accession>
<dbReference type="RefSeq" id="WP_226937245.1">
    <property type="nucleotide sequence ID" value="NZ_JACDXX010000020.1"/>
</dbReference>
<name>A0ABS8CR00_9RHOB</name>
<dbReference type="EMBL" id="JACDXX010000020">
    <property type="protein sequence ID" value="MCB5411794.1"/>
    <property type="molecule type" value="Genomic_DNA"/>
</dbReference>